<evidence type="ECO:0000313" key="5">
    <source>
        <dbReference type="EMBL" id="GAA2033948.1"/>
    </source>
</evidence>
<dbReference type="InterPro" id="IPR000524">
    <property type="entry name" value="Tscrpt_reg_HTH_GntR"/>
</dbReference>
<organism evidence="5 6">
    <name type="scientific">Catenulispora yoronensis</name>
    <dbReference type="NCBI Taxonomy" id="450799"/>
    <lineage>
        <taxon>Bacteria</taxon>
        <taxon>Bacillati</taxon>
        <taxon>Actinomycetota</taxon>
        <taxon>Actinomycetes</taxon>
        <taxon>Catenulisporales</taxon>
        <taxon>Catenulisporaceae</taxon>
        <taxon>Catenulispora</taxon>
    </lineage>
</organism>
<accession>A0ABP5FTQ8</accession>
<dbReference type="EMBL" id="BAAAQN010000020">
    <property type="protein sequence ID" value="GAA2033948.1"/>
    <property type="molecule type" value="Genomic_DNA"/>
</dbReference>
<dbReference type="InterPro" id="IPR036390">
    <property type="entry name" value="WH_DNA-bd_sf"/>
</dbReference>
<evidence type="ECO:0000256" key="2">
    <source>
        <dbReference type="ARBA" id="ARBA00023125"/>
    </source>
</evidence>
<dbReference type="PROSITE" id="PS50949">
    <property type="entry name" value="HTH_GNTR"/>
    <property type="match status" value="1"/>
</dbReference>
<keyword evidence="3" id="KW-0804">Transcription</keyword>
<reference evidence="6" key="1">
    <citation type="journal article" date="2019" name="Int. J. Syst. Evol. Microbiol.">
        <title>The Global Catalogue of Microorganisms (GCM) 10K type strain sequencing project: providing services to taxonomists for standard genome sequencing and annotation.</title>
        <authorList>
            <consortium name="The Broad Institute Genomics Platform"/>
            <consortium name="The Broad Institute Genome Sequencing Center for Infectious Disease"/>
            <person name="Wu L."/>
            <person name="Ma J."/>
        </authorList>
    </citation>
    <scope>NUCLEOTIDE SEQUENCE [LARGE SCALE GENOMIC DNA]</scope>
    <source>
        <strain evidence="6">JCM 16014</strain>
    </source>
</reference>
<dbReference type="PANTHER" id="PTHR44846:SF17">
    <property type="entry name" value="GNTR-FAMILY TRANSCRIPTIONAL REGULATOR"/>
    <property type="match status" value="1"/>
</dbReference>
<name>A0ABP5FTQ8_9ACTN</name>
<keyword evidence="2" id="KW-0238">DNA-binding</keyword>
<dbReference type="RefSeq" id="WP_344666959.1">
    <property type="nucleotide sequence ID" value="NZ_BAAAQN010000020.1"/>
</dbReference>
<dbReference type="Proteomes" id="UP001500751">
    <property type="component" value="Unassembled WGS sequence"/>
</dbReference>
<keyword evidence="6" id="KW-1185">Reference proteome</keyword>
<dbReference type="PANTHER" id="PTHR44846">
    <property type="entry name" value="MANNOSYL-D-GLYCERATE TRANSPORT/METABOLISM SYSTEM REPRESSOR MNGR-RELATED"/>
    <property type="match status" value="1"/>
</dbReference>
<dbReference type="Gene3D" id="3.40.1410.10">
    <property type="entry name" value="Chorismate lyase-like"/>
    <property type="match status" value="1"/>
</dbReference>
<dbReference type="Gene3D" id="1.10.10.10">
    <property type="entry name" value="Winged helix-like DNA-binding domain superfamily/Winged helix DNA-binding domain"/>
    <property type="match status" value="1"/>
</dbReference>
<dbReference type="InterPro" id="IPR028978">
    <property type="entry name" value="Chorismate_lyase_/UTRA_dom_sf"/>
</dbReference>
<dbReference type="InterPro" id="IPR036388">
    <property type="entry name" value="WH-like_DNA-bd_sf"/>
</dbReference>
<evidence type="ECO:0000313" key="6">
    <source>
        <dbReference type="Proteomes" id="UP001500751"/>
    </source>
</evidence>
<evidence type="ECO:0000259" key="4">
    <source>
        <dbReference type="PROSITE" id="PS50949"/>
    </source>
</evidence>
<gene>
    <name evidence="5" type="ORF">GCM10009839_38070</name>
</gene>
<keyword evidence="1" id="KW-0805">Transcription regulation</keyword>
<proteinExistence type="predicted"/>
<dbReference type="InterPro" id="IPR011663">
    <property type="entry name" value="UTRA"/>
</dbReference>
<feature type="domain" description="HTH gntR-type" evidence="4">
    <location>
        <begin position="2"/>
        <end position="69"/>
    </location>
</feature>
<dbReference type="Pfam" id="PF00392">
    <property type="entry name" value="GntR"/>
    <property type="match status" value="1"/>
</dbReference>
<protein>
    <recommendedName>
        <fullName evidence="4">HTH gntR-type domain-containing protein</fullName>
    </recommendedName>
</protein>
<sequence length="241" mass="26549">MAVGYRDIAEHFRSGILTGQVPFDQALPSVREVARRFGVTDKTAHHGLNQLVLEGLSRATPRGFVVTYRIADTETLRVPIDGVRLRGFLPVDGEIKEITLAGLAPTPAAIADMFGIEAGEMSVLRQGRIVRHGRLVAHTTSWFPAKWAERVPELLTAASTAPGSVARIEAVLGHPTEVTHDRMEVSVTDKEMADLFNVPISDPVMIRTTVRHDRDSVIEYGQAVTPRNVVVENEYRRRTGP</sequence>
<comment type="caution">
    <text evidence="5">The sequence shown here is derived from an EMBL/GenBank/DDBJ whole genome shotgun (WGS) entry which is preliminary data.</text>
</comment>
<dbReference type="SUPFAM" id="SSF64288">
    <property type="entry name" value="Chorismate lyase-like"/>
    <property type="match status" value="1"/>
</dbReference>
<dbReference type="SMART" id="SM00866">
    <property type="entry name" value="UTRA"/>
    <property type="match status" value="1"/>
</dbReference>
<dbReference type="SUPFAM" id="SSF46785">
    <property type="entry name" value="Winged helix' DNA-binding domain"/>
    <property type="match status" value="1"/>
</dbReference>
<evidence type="ECO:0000256" key="1">
    <source>
        <dbReference type="ARBA" id="ARBA00023015"/>
    </source>
</evidence>
<evidence type="ECO:0000256" key="3">
    <source>
        <dbReference type="ARBA" id="ARBA00023163"/>
    </source>
</evidence>
<dbReference type="Pfam" id="PF07702">
    <property type="entry name" value="UTRA"/>
    <property type="match status" value="1"/>
</dbReference>
<dbReference type="InterPro" id="IPR050679">
    <property type="entry name" value="Bact_HTH_transcr_reg"/>
</dbReference>